<dbReference type="AlphaFoldDB" id="A0A9P3PY17"/>
<dbReference type="EMBL" id="BRPK01000014">
    <property type="protein sequence ID" value="GLB43669.1"/>
    <property type="molecule type" value="Genomic_DNA"/>
</dbReference>
<keyword evidence="2" id="KW-1185">Reference proteome</keyword>
<comment type="caution">
    <text evidence="1">The sequence shown here is derived from an EMBL/GenBank/DDBJ whole genome shotgun (WGS) entry which is preliminary data.</text>
</comment>
<reference evidence="1" key="1">
    <citation type="submission" date="2022-07" db="EMBL/GenBank/DDBJ databases">
        <title>The genome of Lyophyllum shimeji provides insight into the initial evolution of ectomycorrhizal fungal genome.</title>
        <authorList>
            <person name="Kobayashi Y."/>
            <person name="Shibata T."/>
            <person name="Hirakawa H."/>
            <person name="Shigenobu S."/>
            <person name="Nishiyama T."/>
            <person name="Yamada A."/>
            <person name="Hasebe M."/>
            <person name="Kawaguchi M."/>
        </authorList>
    </citation>
    <scope>NUCLEOTIDE SEQUENCE</scope>
    <source>
        <strain evidence="1">AT787</strain>
    </source>
</reference>
<proteinExistence type="predicted"/>
<dbReference type="Proteomes" id="UP001063166">
    <property type="component" value="Unassembled WGS sequence"/>
</dbReference>
<protein>
    <submittedName>
        <fullName evidence="1">Uncharacterized protein</fullName>
    </submittedName>
</protein>
<evidence type="ECO:0000313" key="2">
    <source>
        <dbReference type="Proteomes" id="UP001063166"/>
    </source>
</evidence>
<evidence type="ECO:0000313" key="1">
    <source>
        <dbReference type="EMBL" id="GLB43669.1"/>
    </source>
</evidence>
<organism evidence="1 2">
    <name type="scientific">Lyophyllum shimeji</name>
    <name type="common">Hon-shimeji</name>
    <name type="synonym">Tricholoma shimeji</name>
    <dbReference type="NCBI Taxonomy" id="47721"/>
    <lineage>
        <taxon>Eukaryota</taxon>
        <taxon>Fungi</taxon>
        <taxon>Dikarya</taxon>
        <taxon>Basidiomycota</taxon>
        <taxon>Agaricomycotina</taxon>
        <taxon>Agaricomycetes</taxon>
        <taxon>Agaricomycetidae</taxon>
        <taxon>Agaricales</taxon>
        <taxon>Tricholomatineae</taxon>
        <taxon>Lyophyllaceae</taxon>
        <taxon>Lyophyllum</taxon>
    </lineage>
</organism>
<accession>A0A9P3PY17</accession>
<name>A0A9P3PY17_LYOSH</name>
<gene>
    <name evidence="1" type="ORF">LshimejAT787_1401810</name>
</gene>
<sequence>MLSSKSYEYAMSAASRHVLDEFNVYDAVVCINSRLALQIRHHLSLASFVRGATADKPWYPVPPDAIQSVNELAGYSGNTA</sequence>